<dbReference type="OrthoDB" id="5296287at2759"/>
<keyword evidence="2" id="KW-0805">Transcription regulation</keyword>
<feature type="domain" description="Zn(2)-C6 fungal-type" evidence="7">
    <location>
        <begin position="87"/>
        <end position="117"/>
    </location>
</feature>
<proteinExistence type="predicted"/>
<feature type="region of interest" description="Disordered" evidence="6">
    <location>
        <begin position="166"/>
        <end position="202"/>
    </location>
</feature>
<dbReference type="PANTHER" id="PTHR47654">
    <property type="entry name" value="ZN(II)2CYS6 TRANSCRIPTION FACTOR (EUROFUNG)-RELATED"/>
    <property type="match status" value="1"/>
</dbReference>
<dbReference type="GO" id="GO:0000981">
    <property type="term" value="F:DNA-binding transcription factor activity, RNA polymerase II-specific"/>
    <property type="evidence" value="ECO:0007669"/>
    <property type="project" value="InterPro"/>
</dbReference>
<keyword evidence="4" id="KW-0804">Transcription</keyword>
<dbReference type="AlphaFoldDB" id="A0A1Q5QBF0"/>
<reference evidence="8 9" key="1">
    <citation type="submission" date="2015-06" db="EMBL/GenBank/DDBJ databases">
        <title>Talaromyces atroroseus IBT 11181 draft genome.</title>
        <authorList>
            <person name="Rasmussen K.B."/>
            <person name="Rasmussen S."/>
            <person name="Petersen B."/>
            <person name="Sicheritz-Ponten T."/>
            <person name="Mortensen U.H."/>
            <person name="Thrane U."/>
        </authorList>
    </citation>
    <scope>NUCLEOTIDE SEQUENCE [LARGE SCALE GENOMIC DNA]</scope>
    <source>
        <strain evidence="8 9">IBT 11181</strain>
    </source>
</reference>
<keyword evidence="9" id="KW-1185">Reference proteome</keyword>
<dbReference type="CDD" id="cd00067">
    <property type="entry name" value="GAL4"/>
    <property type="match status" value="1"/>
</dbReference>
<dbReference type="SUPFAM" id="SSF57701">
    <property type="entry name" value="Zn2/Cys6 DNA-binding domain"/>
    <property type="match status" value="1"/>
</dbReference>
<sequence>MEPAPDETSQPSQQPGSRLILTGLADYNARSSSQSRDAHSTPEQSDNVAGPTPVQQQHQGYNTNPKVAIPRHRASTSYRYSRRVAKACESCRQRKTKCSGDTPVCRQCRELRAKCQYPDGMREKTKRHMEELSSKATDYESLLRDLRSSVDDVLAGRIATTLAKYSADGERKATDPRSSSSRTPLDDADLEPSSPSSIGSLEAIDRVEEDLNRGENARATGYIGKNSEISWMQRVQREAVQRARKEPGMYEGEPQELQYEDFSINNVSYHLDDLDISISGPVDMYRMPFRGHAERLFEDYLITVHPFFPIINRPLFASQFKYFFDNSARPGDRWLAILNMIFAIAAKHAHLAQMPWKGDDAQDHLLYFTRARYLSMTGDDLFTHPDLQQVQLEGLMAFYLLSTDQINRAWRISSLAIRSAIALGINMKSSSQTTTDISKESRYRVWWSLYSFEHLLGVMTGRATCILDGVCTTPMPIPFEEEKFNEPEAQQILSNLSLRDERIQNAVASYLIRLMPLNPLDGKESDGVDKLEKKTERSVWIRSIPFNMGLLFLLYIDLTVITQEIVNKVYTSDAVKVPWAHIENRIGDLKARIDLWYKQLPGPFSFTQKDDSSSPEQVRAKLSLAFQYYSARITLGRPCLCRRDASSNNSISFSHKMALVSLEAAMRMLDLIPDAPDPCRLYQLAPWWSILHFLMQATTVLLLELSFANVHAPEEETNTFHATKKAICWLYAMSEHSTASYRAWQLCDSCMRRIAVGMNYDVSDLPSSPNEAAISQQKKPQERQQQQQLNSVGVTGDMPQTTTVTHFPSTDGEAESFEWNTGMEPLSTPQFDGAKRREILGDLELEQTASVSAAELVTYPMSFSPFMMEFAGASGPPTADSHFPYDPISGQFMGSFFPNPGDDQQNWDN</sequence>
<evidence type="ECO:0000256" key="5">
    <source>
        <dbReference type="ARBA" id="ARBA00023242"/>
    </source>
</evidence>
<dbReference type="RefSeq" id="XP_020123375.1">
    <property type="nucleotide sequence ID" value="XM_020261277.1"/>
</dbReference>
<dbReference type="EMBL" id="LFMY01000002">
    <property type="protein sequence ID" value="OKL63254.1"/>
    <property type="molecule type" value="Genomic_DNA"/>
</dbReference>
<keyword evidence="3" id="KW-0238">DNA-binding</keyword>
<gene>
    <name evidence="8" type="ORF">UA08_01596</name>
</gene>
<feature type="compositionally biased region" description="Polar residues" evidence="6">
    <location>
        <begin position="7"/>
        <end position="16"/>
    </location>
</feature>
<dbReference type="PANTHER" id="PTHR47654:SF3">
    <property type="entry name" value="ZN(II)2CYS6 TRANSCRIPTION FACTOR (EUROFUNG)"/>
    <property type="match status" value="1"/>
</dbReference>
<comment type="caution">
    <text evidence="8">The sequence shown here is derived from an EMBL/GenBank/DDBJ whole genome shotgun (WGS) entry which is preliminary data.</text>
</comment>
<feature type="compositionally biased region" description="Polar residues" evidence="6">
    <location>
        <begin position="29"/>
        <end position="65"/>
    </location>
</feature>
<accession>A0A1Q5QBF0</accession>
<dbReference type="GO" id="GO:0008270">
    <property type="term" value="F:zinc ion binding"/>
    <property type="evidence" value="ECO:0007669"/>
    <property type="project" value="InterPro"/>
</dbReference>
<dbReference type="SMART" id="SM00906">
    <property type="entry name" value="Fungal_trans"/>
    <property type="match status" value="1"/>
</dbReference>
<organism evidence="8 9">
    <name type="scientific">Talaromyces atroroseus</name>
    <dbReference type="NCBI Taxonomy" id="1441469"/>
    <lineage>
        <taxon>Eukaryota</taxon>
        <taxon>Fungi</taxon>
        <taxon>Dikarya</taxon>
        <taxon>Ascomycota</taxon>
        <taxon>Pezizomycotina</taxon>
        <taxon>Eurotiomycetes</taxon>
        <taxon>Eurotiomycetidae</taxon>
        <taxon>Eurotiales</taxon>
        <taxon>Trichocomaceae</taxon>
        <taxon>Talaromyces</taxon>
        <taxon>Talaromyces sect. Trachyspermi</taxon>
    </lineage>
</organism>
<keyword evidence="5" id="KW-0539">Nucleus</keyword>
<dbReference type="Gene3D" id="4.10.240.10">
    <property type="entry name" value="Zn(2)-C6 fungal-type DNA-binding domain"/>
    <property type="match status" value="1"/>
</dbReference>
<evidence type="ECO:0000256" key="4">
    <source>
        <dbReference type="ARBA" id="ARBA00023163"/>
    </source>
</evidence>
<evidence type="ECO:0000256" key="6">
    <source>
        <dbReference type="SAM" id="MobiDB-lite"/>
    </source>
</evidence>
<keyword evidence="1" id="KW-0479">Metal-binding</keyword>
<feature type="region of interest" description="Disordered" evidence="6">
    <location>
        <begin position="1"/>
        <end position="76"/>
    </location>
</feature>
<dbReference type="GO" id="GO:0006351">
    <property type="term" value="P:DNA-templated transcription"/>
    <property type="evidence" value="ECO:0007669"/>
    <property type="project" value="InterPro"/>
</dbReference>
<evidence type="ECO:0000256" key="2">
    <source>
        <dbReference type="ARBA" id="ARBA00023015"/>
    </source>
</evidence>
<evidence type="ECO:0000256" key="1">
    <source>
        <dbReference type="ARBA" id="ARBA00022723"/>
    </source>
</evidence>
<dbReference type="Proteomes" id="UP000214365">
    <property type="component" value="Unassembled WGS sequence"/>
</dbReference>
<feature type="compositionally biased region" description="Polar residues" evidence="6">
    <location>
        <begin position="789"/>
        <end position="808"/>
    </location>
</feature>
<evidence type="ECO:0000259" key="7">
    <source>
        <dbReference type="PROSITE" id="PS50048"/>
    </source>
</evidence>
<dbReference type="InterPro" id="IPR001138">
    <property type="entry name" value="Zn2Cys6_DnaBD"/>
</dbReference>
<dbReference type="PROSITE" id="PS50048">
    <property type="entry name" value="ZN2_CY6_FUNGAL_2"/>
    <property type="match status" value="1"/>
</dbReference>
<evidence type="ECO:0000313" key="9">
    <source>
        <dbReference type="Proteomes" id="UP000214365"/>
    </source>
</evidence>
<dbReference type="GeneID" id="31001351"/>
<dbReference type="InterPro" id="IPR036864">
    <property type="entry name" value="Zn2-C6_fun-type_DNA-bd_sf"/>
</dbReference>
<dbReference type="Pfam" id="PF04082">
    <property type="entry name" value="Fungal_trans"/>
    <property type="match status" value="1"/>
</dbReference>
<feature type="region of interest" description="Disordered" evidence="6">
    <location>
        <begin position="766"/>
        <end position="830"/>
    </location>
</feature>
<dbReference type="CDD" id="cd12148">
    <property type="entry name" value="fungal_TF_MHR"/>
    <property type="match status" value="1"/>
</dbReference>
<dbReference type="InterPro" id="IPR053230">
    <property type="entry name" value="Trans_reg_galc"/>
</dbReference>
<dbReference type="SMART" id="SM00066">
    <property type="entry name" value="GAL4"/>
    <property type="match status" value="1"/>
</dbReference>
<dbReference type="Pfam" id="PF00172">
    <property type="entry name" value="Zn_clus"/>
    <property type="match status" value="1"/>
</dbReference>
<evidence type="ECO:0000313" key="8">
    <source>
        <dbReference type="EMBL" id="OKL63254.1"/>
    </source>
</evidence>
<feature type="compositionally biased region" description="Polar residues" evidence="6">
    <location>
        <begin position="766"/>
        <end position="775"/>
    </location>
</feature>
<dbReference type="PROSITE" id="PS00463">
    <property type="entry name" value="ZN2_CY6_FUNGAL_1"/>
    <property type="match status" value="1"/>
</dbReference>
<dbReference type="GO" id="GO:0003677">
    <property type="term" value="F:DNA binding"/>
    <property type="evidence" value="ECO:0007669"/>
    <property type="project" value="UniProtKB-KW"/>
</dbReference>
<dbReference type="InterPro" id="IPR007219">
    <property type="entry name" value="XnlR_reg_dom"/>
</dbReference>
<protein>
    <recommendedName>
        <fullName evidence="7">Zn(2)-C6 fungal-type domain-containing protein</fullName>
    </recommendedName>
</protein>
<evidence type="ECO:0000256" key="3">
    <source>
        <dbReference type="ARBA" id="ARBA00023125"/>
    </source>
</evidence>
<name>A0A1Q5QBF0_TALAT</name>